<reference evidence="10 11" key="1">
    <citation type="submission" date="2017-03" db="EMBL/GenBank/DDBJ databases">
        <title>Genome Survey of Euroglyphus maynei.</title>
        <authorList>
            <person name="Arlian L.G."/>
            <person name="Morgan M.S."/>
            <person name="Rider S.D."/>
        </authorList>
    </citation>
    <scope>NUCLEOTIDE SEQUENCE [LARGE SCALE GENOMIC DNA]</scope>
    <source>
        <strain evidence="10">Arlian Lab</strain>
        <tissue evidence="10">Whole body</tissue>
    </source>
</reference>
<dbReference type="PROSITE" id="PS50114">
    <property type="entry name" value="GATA_ZN_FINGER_2"/>
    <property type="match status" value="1"/>
</dbReference>
<name>A0A1Y3AP70_EURMA</name>
<dbReference type="InterPro" id="IPR000679">
    <property type="entry name" value="Znf_GATA"/>
</dbReference>
<dbReference type="SUPFAM" id="SSF57716">
    <property type="entry name" value="Glucocorticoid receptor-like (DNA-binding domain)"/>
    <property type="match status" value="1"/>
</dbReference>
<dbReference type="Proteomes" id="UP000194236">
    <property type="component" value="Unassembled WGS sequence"/>
</dbReference>
<protein>
    <submittedName>
        <fullName evidence="10">GATA-binding factor 2-like protein</fullName>
    </submittedName>
</protein>
<dbReference type="OrthoDB" id="6516750at2759"/>
<keyword evidence="7" id="KW-0539">Nucleus</keyword>
<comment type="caution">
    <text evidence="10">The sequence shown here is derived from an EMBL/GenBank/DDBJ whole genome shotgun (WGS) entry which is preliminary data.</text>
</comment>
<keyword evidence="3 8" id="KW-0863">Zinc-finger</keyword>
<comment type="subcellular location">
    <subcellularLocation>
        <location evidence="1">Nucleus</location>
    </subcellularLocation>
</comment>
<evidence type="ECO:0000259" key="9">
    <source>
        <dbReference type="PROSITE" id="PS50114"/>
    </source>
</evidence>
<evidence type="ECO:0000256" key="4">
    <source>
        <dbReference type="ARBA" id="ARBA00022833"/>
    </source>
</evidence>
<dbReference type="GO" id="GO:0005634">
    <property type="term" value="C:nucleus"/>
    <property type="evidence" value="ECO:0007669"/>
    <property type="project" value="UniProtKB-SubCell"/>
</dbReference>
<evidence type="ECO:0000313" key="11">
    <source>
        <dbReference type="Proteomes" id="UP000194236"/>
    </source>
</evidence>
<organism evidence="10 11">
    <name type="scientific">Euroglyphus maynei</name>
    <name type="common">Mayne's house dust mite</name>
    <dbReference type="NCBI Taxonomy" id="6958"/>
    <lineage>
        <taxon>Eukaryota</taxon>
        <taxon>Metazoa</taxon>
        <taxon>Ecdysozoa</taxon>
        <taxon>Arthropoda</taxon>
        <taxon>Chelicerata</taxon>
        <taxon>Arachnida</taxon>
        <taxon>Acari</taxon>
        <taxon>Acariformes</taxon>
        <taxon>Sarcoptiformes</taxon>
        <taxon>Astigmata</taxon>
        <taxon>Psoroptidia</taxon>
        <taxon>Analgoidea</taxon>
        <taxon>Pyroglyphidae</taxon>
        <taxon>Pyroglyphinae</taxon>
        <taxon>Euroglyphus</taxon>
    </lineage>
</organism>
<dbReference type="PANTHER" id="PTHR10071">
    <property type="entry name" value="TRANSCRIPTION FACTOR GATA FAMILY MEMBER"/>
    <property type="match status" value="1"/>
</dbReference>
<keyword evidence="4" id="KW-0862">Zinc</keyword>
<dbReference type="AlphaFoldDB" id="A0A1Y3AP70"/>
<keyword evidence="5" id="KW-0805">Transcription regulation</keyword>
<proteinExistence type="predicted"/>
<accession>A0A1Y3AP70</accession>
<dbReference type="InterPro" id="IPR013088">
    <property type="entry name" value="Znf_NHR/GATA"/>
</dbReference>
<evidence type="ECO:0000256" key="7">
    <source>
        <dbReference type="ARBA" id="ARBA00023242"/>
    </source>
</evidence>
<evidence type="ECO:0000256" key="6">
    <source>
        <dbReference type="ARBA" id="ARBA00023163"/>
    </source>
</evidence>
<dbReference type="GO" id="GO:0008270">
    <property type="term" value="F:zinc ion binding"/>
    <property type="evidence" value="ECO:0007669"/>
    <property type="project" value="UniProtKB-KW"/>
</dbReference>
<dbReference type="Pfam" id="PF00320">
    <property type="entry name" value="GATA"/>
    <property type="match status" value="1"/>
</dbReference>
<dbReference type="GO" id="GO:0000122">
    <property type="term" value="P:negative regulation of transcription by RNA polymerase II"/>
    <property type="evidence" value="ECO:0007669"/>
    <property type="project" value="TreeGrafter"/>
</dbReference>
<feature type="domain" description="GATA-type" evidence="9">
    <location>
        <begin position="40"/>
        <end position="93"/>
    </location>
</feature>
<evidence type="ECO:0000256" key="8">
    <source>
        <dbReference type="PROSITE-ProRule" id="PRU00094"/>
    </source>
</evidence>
<keyword evidence="6" id="KW-0804">Transcription</keyword>
<dbReference type="CDD" id="cd00202">
    <property type="entry name" value="ZnF_GATA"/>
    <property type="match status" value="1"/>
</dbReference>
<dbReference type="PRINTS" id="PR00619">
    <property type="entry name" value="GATAZNFINGER"/>
</dbReference>
<dbReference type="EMBL" id="MUJZ01068691">
    <property type="protein sequence ID" value="OTF69817.1"/>
    <property type="molecule type" value="Genomic_DNA"/>
</dbReference>
<sequence>MENQSSSIPCSWSSISKLKSTGNANITKHVNRNVGTKLKNQQPKQCSNCGTLTSSMWRRTANKQVACNACGLYYKLYGVNRPVEMRKDIVYPRNRYSKLTGSSSKTGNKNSGITIGNVGGTSMLKSSPFLQTAANDKIAIGSATKS</sequence>
<evidence type="ECO:0000256" key="5">
    <source>
        <dbReference type="ARBA" id="ARBA00023015"/>
    </source>
</evidence>
<keyword evidence="11" id="KW-1185">Reference proteome</keyword>
<dbReference type="GO" id="GO:0000978">
    <property type="term" value="F:RNA polymerase II cis-regulatory region sequence-specific DNA binding"/>
    <property type="evidence" value="ECO:0007669"/>
    <property type="project" value="TreeGrafter"/>
</dbReference>
<dbReference type="GO" id="GO:0000981">
    <property type="term" value="F:DNA-binding transcription factor activity, RNA polymerase II-specific"/>
    <property type="evidence" value="ECO:0007669"/>
    <property type="project" value="TreeGrafter"/>
</dbReference>
<evidence type="ECO:0000256" key="2">
    <source>
        <dbReference type="ARBA" id="ARBA00022723"/>
    </source>
</evidence>
<evidence type="ECO:0000313" key="10">
    <source>
        <dbReference type="EMBL" id="OTF69817.1"/>
    </source>
</evidence>
<dbReference type="InterPro" id="IPR039355">
    <property type="entry name" value="Transcription_factor_GATA"/>
</dbReference>
<dbReference type="PANTHER" id="PTHR10071:SF281">
    <property type="entry name" value="BOX A-BINDING FACTOR-RELATED"/>
    <property type="match status" value="1"/>
</dbReference>
<dbReference type="Gene3D" id="3.30.50.10">
    <property type="entry name" value="Erythroid Transcription Factor GATA-1, subunit A"/>
    <property type="match status" value="1"/>
</dbReference>
<keyword evidence="2" id="KW-0479">Metal-binding</keyword>
<evidence type="ECO:0000256" key="3">
    <source>
        <dbReference type="ARBA" id="ARBA00022771"/>
    </source>
</evidence>
<evidence type="ECO:0000256" key="1">
    <source>
        <dbReference type="ARBA" id="ARBA00004123"/>
    </source>
</evidence>
<dbReference type="GO" id="GO:0045944">
    <property type="term" value="P:positive regulation of transcription by RNA polymerase II"/>
    <property type="evidence" value="ECO:0007669"/>
    <property type="project" value="TreeGrafter"/>
</dbReference>
<dbReference type="SMART" id="SM00401">
    <property type="entry name" value="ZnF_GATA"/>
    <property type="match status" value="1"/>
</dbReference>
<gene>
    <name evidence="10" type="ORF">BLA29_009886</name>
</gene>